<dbReference type="InterPro" id="IPR016169">
    <property type="entry name" value="FAD-bd_PCMH_sub2"/>
</dbReference>
<dbReference type="SUPFAM" id="SSF56176">
    <property type="entry name" value="FAD-binding/transporter-associated domain-like"/>
    <property type="match status" value="1"/>
</dbReference>
<accession>D4AWI7</accession>
<feature type="region of interest" description="Disordered" evidence="5">
    <location>
        <begin position="895"/>
        <end position="937"/>
    </location>
</feature>
<feature type="compositionally biased region" description="Polar residues" evidence="5">
    <location>
        <begin position="897"/>
        <end position="917"/>
    </location>
</feature>
<dbReference type="Pfam" id="PF01565">
    <property type="entry name" value="FAD_binding_4"/>
    <property type="match status" value="1"/>
</dbReference>
<sequence>MKFFSSGFSCALAVIYATAVTASPYSNISSVSDFINLLDVSNATGAKIADTLQDLDTKKIRSLSTQGKNSLGCQVSRLVFGRDFLDSRSSNYDKRVEVNWSAACWLRPRCIIQPRSTEDVAKAMKIVTFLATKFSVRSGGNNPNPRYSSIDNEGILIEMINLNEITLSDDGSVAHLGPGNLFRSVYSRLAEAGRTVVGPRVGDVAVGGYFLGGGISFFSSMYGIGADNILNYEVVLPDATITNANATHNRELWWALKGSGTNYGIVTRYDVKTVPNSKVWFEAPLYSPEQSKLLPEAIRKYAAAAENDPHAAIIMYITPQSGLVGMVYGKPTPRPDVYKSFYDIPATQNYINSTTGTWADMYNAFTGVPPAAKRKMIATIACKWDAKVLEESFATYLDISARVADEFGAVLSYSSQPITTAAVKYGSENGGNPMGLEEISQNWFVSTIEYADSAHDEAALKAIQALGESVKSAAVSRGAHLSFLFMNDANYEQDVLSSYGPNNLARLRAMSRKGCFKSSKAAEVNHISICEKHMFMAIQAQGSITANLVLPGLRLNWACSSILNNLKSTVSSSQLSFVLHPPSTDLSCSLALSHTMSIDPSQAAPLNPGDLGRGPVIMGVTWALTGVSLIIVSTRVYFRWKRPRTLAWDDAFIVAAMNKAIQVVFQGFVSEAYRWGLGKRDENLAIPELIMVIKWLWISTTPAIVVSILARISAALMLIRIFGGRAWFKWFLIYFTALQTVAGLVNLIACWTQASPIQAVWDPRVTATRKMSPQFQNITANVSQALFALSDLSYVLLPTIFIWKLNMPLRQKVGLCITMSLSLISMVGAILKAVTSNTVVTQYDSSIVILWSGIEQALVIFINCVPALHKVFLSELLWVRKLSSSIVKFVSLDRNGRGSSSAYSRSNQGVDSRSEAGSWTRRKASAQEEGRDSSSTSDVTYAVHMHELDTHKTRGDYAV</sequence>
<dbReference type="KEGG" id="abe:ARB_00552"/>
<organism evidence="9 10">
    <name type="scientific">Arthroderma benhamiae (strain ATCC MYA-4681 / CBS 112371)</name>
    <name type="common">Trichophyton mentagrophytes</name>
    <dbReference type="NCBI Taxonomy" id="663331"/>
    <lineage>
        <taxon>Eukaryota</taxon>
        <taxon>Fungi</taxon>
        <taxon>Dikarya</taxon>
        <taxon>Ascomycota</taxon>
        <taxon>Pezizomycotina</taxon>
        <taxon>Eurotiomycetes</taxon>
        <taxon>Eurotiomycetidae</taxon>
        <taxon>Onygenales</taxon>
        <taxon>Arthrodermataceae</taxon>
        <taxon>Trichophyton</taxon>
    </lineage>
</organism>
<dbReference type="GO" id="GO:0016491">
    <property type="term" value="F:oxidoreductase activity"/>
    <property type="evidence" value="ECO:0007669"/>
    <property type="project" value="UniProtKB-KW"/>
</dbReference>
<dbReference type="InterPro" id="IPR016166">
    <property type="entry name" value="FAD-bd_PCMH"/>
</dbReference>
<dbReference type="Proteomes" id="UP000008866">
    <property type="component" value="Unassembled WGS sequence"/>
</dbReference>
<feature type="transmembrane region" description="Helical" evidence="6">
    <location>
        <begin position="785"/>
        <end position="803"/>
    </location>
</feature>
<dbReference type="RefSeq" id="XP_003013367.1">
    <property type="nucleotide sequence ID" value="XM_003013321.1"/>
</dbReference>
<feature type="chain" id="PRO_5003054046" description="FAD-binding PCMH-type domain-containing protein" evidence="7">
    <location>
        <begin position="23"/>
        <end position="959"/>
    </location>
</feature>
<evidence type="ECO:0000313" key="9">
    <source>
        <dbReference type="EMBL" id="EFE32727.1"/>
    </source>
</evidence>
<dbReference type="AlphaFoldDB" id="D4AWI7"/>
<keyword evidence="4" id="KW-0560">Oxidoreductase</keyword>
<dbReference type="InterPro" id="IPR036318">
    <property type="entry name" value="FAD-bd_PCMH-like_sf"/>
</dbReference>
<reference evidence="10" key="1">
    <citation type="journal article" date="2011" name="Genome Biol.">
        <title>Comparative and functional genomics provide insights into the pathogenicity of dermatophytic fungi.</title>
        <authorList>
            <person name="Burmester A."/>
            <person name="Shelest E."/>
            <person name="Gloeckner G."/>
            <person name="Heddergott C."/>
            <person name="Schindler S."/>
            <person name="Staib P."/>
            <person name="Heidel A."/>
            <person name="Felder M."/>
            <person name="Petzold A."/>
            <person name="Szafranski K."/>
            <person name="Feuermann M."/>
            <person name="Pedruzzi I."/>
            <person name="Priebe S."/>
            <person name="Groth M."/>
            <person name="Winkler R."/>
            <person name="Li W."/>
            <person name="Kniemeyer O."/>
            <person name="Schroeckh V."/>
            <person name="Hertweck C."/>
            <person name="Hube B."/>
            <person name="White T.C."/>
            <person name="Platzer M."/>
            <person name="Guthke R."/>
            <person name="Heitman J."/>
            <person name="Woestemeyer J."/>
            <person name="Zipfel P.F."/>
            <person name="Monod M."/>
            <person name="Brakhage A.A."/>
        </authorList>
    </citation>
    <scope>NUCLEOTIDE SEQUENCE [LARGE SCALE GENOMIC DNA]</scope>
    <source>
        <strain evidence="10">ATCC MYA-4681 / CBS 112371</strain>
    </source>
</reference>
<comment type="similarity">
    <text evidence="1">Belongs to the oxygen-dependent FAD-linked oxidoreductase family.</text>
</comment>
<evidence type="ECO:0000256" key="3">
    <source>
        <dbReference type="ARBA" id="ARBA00022827"/>
    </source>
</evidence>
<evidence type="ECO:0000256" key="6">
    <source>
        <dbReference type="SAM" id="Phobius"/>
    </source>
</evidence>
<evidence type="ECO:0000256" key="4">
    <source>
        <dbReference type="ARBA" id="ARBA00023002"/>
    </source>
</evidence>
<dbReference type="PANTHER" id="PTHR42973:SF54">
    <property type="entry name" value="FAD-BINDING PCMH-TYPE DOMAIN-CONTAINING PROTEIN"/>
    <property type="match status" value="1"/>
</dbReference>
<evidence type="ECO:0000256" key="7">
    <source>
        <dbReference type="SAM" id="SignalP"/>
    </source>
</evidence>
<feature type="domain" description="FAD-binding PCMH-type" evidence="8">
    <location>
        <begin position="98"/>
        <end position="276"/>
    </location>
</feature>
<feature type="transmembrane region" description="Helical" evidence="6">
    <location>
        <begin position="815"/>
        <end position="835"/>
    </location>
</feature>
<evidence type="ECO:0000256" key="1">
    <source>
        <dbReference type="ARBA" id="ARBA00005466"/>
    </source>
</evidence>
<keyword evidence="3" id="KW-0274">FAD</keyword>
<feature type="signal peptide" evidence="7">
    <location>
        <begin position="1"/>
        <end position="22"/>
    </location>
</feature>
<keyword evidence="6" id="KW-0812">Transmembrane</keyword>
<dbReference type="EMBL" id="ABSU01000014">
    <property type="protein sequence ID" value="EFE32727.1"/>
    <property type="molecule type" value="Genomic_DNA"/>
</dbReference>
<dbReference type="Gene3D" id="3.30.465.10">
    <property type="match status" value="1"/>
</dbReference>
<proteinExistence type="inferred from homology"/>
<evidence type="ECO:0000256" key="2">
    <source>
        <dbReference type="ARBA" id="ARBA00022630"/>
    </source>
</evidence>
<dbReference type="eggNOG" id="KOG1231">
    <property type="taxonomic scope" value="Eukaryota"/>
</dbReference>
<keyword evidence="6" id="KW-0472">Membrane</keyword>
<feature type="transmembrane region" description="Helical" evidence="6">
    <location>
        <begin position="731"/>
        <end position="754"/>
    </location>
</feature>
<feature type="transmembrane region" description="Helical" evidence="6">
    <location>
        <begin position="689"/>
        <end position="719"/>
    </location>
</feature>
<keyword evidence="10" id="KW-1185">Reference proteome</keyword>
<name>D4AWI7_ARTBC</name>
<dbReference type="Pfam" id="PF20684">
    <property type="entry name" value="Fung_rhodopsin"/>
    <property type="match status" value="1"/>
</dbReference>
<dbReference type="PROSITE" id="PS51387">
    <property type="entry name" value="FAD_PCMH"/>
    <property type="match status" value="1"/>
</dbReference>
<keyword evidence="6" id="KW-1133">Transmembrane helix</keyword>
<dbReference type="InterPro" id="IPR050416">
    <property type="entry name" value="FAD-linked_Oxidoreductase"/>
</dbReference>
<evidence type="ECO:0000256" key="5">
    <source>
        <dbReference type="SAM" id="MobiDB-lite"/>
    </source>
</evidence>
<dbReference type="GeneID" id="9519402"/>
<comment type="caution">
    <text evidence="9">The sequence shown here is derived from an EMBL/GenBank/DDBJ whole genome shotgun (WGS) entry which is preliminary data.</text>
</comment>
<keyword evidence="2" id="KW-0285">Flavoprotein</keyword>
<protein>
    <recommendedName>
        <fullName evidence="8">FAD-binding PCMH-type domain-containing protein</fullName>
    </recommendedName>
</protein>
<dbReference type="GO" id="GO:0071949">
    <property type="term" value="F:FAD binding"/>
    <property type="evidence" value="ECO:0007669"/>
    <property type="project" value="InterPro"/>
</dbReference>
<evidence type="ECO:0000313" key="10">
    <source>
        <dbReference type="Proteomes" id="UP000008866"/>
    </source>
</evidence>
<keyword evidence="7" id="KW-0732">Signal</keyword>
<dbReference type="InterPro" id="IPR049326">
    <property type="entry name" value="Rhodopsin_dom_fungi"/>
</dbReference>
<dbReference type="PANTHER" id="PTHR42973">
    <property type="entry name" value="BINDING OXIDOREDUCTASE, PUTATIVE (AFU_ORTHOLOGUE AFUA_1G17690)-RELATED"/>
    <property type="match status" value="1"/>
</dbReference>
<feature type="transmembrane region" description="Helical" evidence="6">
    <location>
        <begin position="616"/>
        <end position="638"/>
    </location>
</feature>
<dbReference type="InterPro" id="IPR006094">
    <property type="entry name" value="Oxid_FAD_bind_N"/>
</dbReference>
<gene>
    <name evidence="9" type="ORF">ARB_00552</name>
</gene>
<evidence type="ECO:0000259" key="8">
    <source>
        <dbReference type="PROSITE" id="PS51387"/>
    </source>
</evidence>
<dbReference type="HOGENOM" id="CLU_309976_0_0_1"/>
<feature type="transmembrane region" description="Helical" evidence="6">
    <location>
        <begin position="847"/>
        <end position="868"/>
    </location>
</feature>